<dbReference type="InterPro" id="IPR043149">
    <property type="entry name" value="TagF_N"/>
</dbReference>
<feature type="transmembrane region" description="Helical" evidence="7">
    <location>
        <begin position="6"/>
        <end position="24"/>
    </location>
</feature>
<dbReference type="InterPro" id="IPR051612">
    <property type="entry name" value="Teichoic_Acid_Biosynth"/>
</dbReference>
<reference evidence="8 9" key="1">
    <citation type="submission" date="2019-07" db="EMBL/GenBank/DDBJ databases">
        <title>Allobacillus sp. nov. SKP isolated from shrimp paste of Euphausiacea.</title>
        <authorList>
            <person name="Kanchanasin P."/>
            <person name="Tanasupawat S."/>
            <person name="Shi W."/>
            <person name="Wu L."/>
            <person name="Ma J."/>
        </authorList>
    </citation>
    <scope>NUCLEOTIDE SEQUENCE [LARGE SCALE GENOMIC DNA]</scope>
    <source>
        <strain evidence="8 9">SKP4-8</strain>
    </source>
</reference>
<dbReference type="InterPro" id="IPR007554">
    <property type="entry name" value="Glycerophosphate_synth"/>
</dbReference>
<organism evidence="8 9">
    <name type="scientific">Allobacillus salarius</name>
    <dbReference type="NCBI Taxonomy" id="1955272"/>
    <lineage>
        <taxon>Bacteria</taxon>
        <taxon>Bacillati</taxon>
        <taxon>Bacillota</taxon>
        <taxon>Bacilli</taxon>
        <taxon>Bacillales</taxon>
        <taxon>Bacillaceae</taxon>
        <taxon>Allobacillus</taxon>
    </lineage>
</organism>
<keyword evidence="4 8" id="KW-0808">Transferase</keyword>
<dbReference type="Pfam" id="PF04464">
    <property type="entry name" value="Glyphos_transf"/>
    <property type="match status" value="1"/>
</dbReference>
<dbReference type="Gene3D" id="3.40.50.12580">
    <property type="match status" value="1"/>
</dbReference>
<dbReference type="InterPro" id="IPR043148">
    <property type="entry name" value="TagF_C"/>
</dbReference>
<dbReference type="GO" id="GO:0047355">
    <property type="term" value="F:CDP-glycerol glycerophosphotransferase activity"/>
    <property type="evidence" value="ECO:0007669"/>
    <property type="project" value="InterPro"/>
</dbReference>
<keyword evidence="7" id="KW-1133">Transmembrane helix</keyword>
<evidence type="ECO:0000256" key="1">
    <source>
        <dbReference type="ARBA" id="ARBA00004202"/>
    </source>
</evidence>
<keyword evidence="9" id="KW-1185">Reference proteome</keyword>
<accession>A0A556PMP9</accession>
<comment type="caution">
    <text evidence="8">The sequence shown here is derived from an EMBL/GenBank/DDBJ whole genome shotgun (WGS) entry which is preliminary data.</text>
</comment>
<sequence>MAREAAIFLYLFYIRVFFSLFKLIPLKKKTVFISSFGDNVHYTSQEVLEQTDHVVIILKLSGTQGDFIENERTTIIPFSLTPFSLSFIKGLYHLATSKVVFVDNYFGILSATHFKKQVSCIQLWHANGAVKQFGLKDPSIHFRSNRAYNRFRSVYERFDHIVVGSEKMGSIFQDAFGLSSERMLTTGVPRTDLFFNEANQKEIKELILQQYPSIKGKKVILYAPTYREHQLKRHSIKLNINKLYEELSDDYVFLLRLHPAIENKYSDHYKGFIINVSDYPYLNHLLLVTDYLVTDYSSIPFEFSIMERPMIFYPYDIEEYVTERGFWEDYEELVPGPIANNTDDIIELVQQRDFGIGKIKVFADEWNEYNDGRATEKLVKYVYQIKKTESF</sequence>
<evidence type="ECO:0000256" key="6">
    <source>
        <dbReference type="ARBA" id="ARBA00023136"/>
    </source>
</evidence>
<keyword evidence="5" id="KW-0777">Teichoic acid biosynthesis</keyword>
<dbReference type="SUPFAM" id="SSF53756">
    <property type="entry name" value="UDP-Glycosyltransferase/glycogen phosphorylase"/>
    <property type="match status" value="1"/>
</dbReference>
<evidence type="ECO:0000256" key="7">
    <source>
        <dbReference type="SAM" id="Phobius"/>
    </source>
</evidence>
<dbReference type="AlphaFoldDB" id="A0A556PMP9"/>
<dbReference type="OrthoDB" id="9811865at2"/>
<name>A0A556PMP9_9BACI</name>
<evidence type="ECO:0000256" key="4">
    <source>
        <dbReference type="ARBA" id="ARBA00022679"/>
    </source>
</evidence>
<dbReference type="Gene3D" id="3.40.50.11820">
    <property type="match status" value="1"/>
</dbReference>
<evidence type="ECO:0000256" key="3">
    <source>
        <dbReference type="ARBA" id="ARBA00022475"/>
    </source>
</evidence>
<evidence type="ECO:0000256" key="2">
    <source>
        <dbReference type="ARBA" id="ARBA00010488"/>
    </source>
</evidence>
<evidence type="ECO:0000313" key="9">
    <source>
        <dbReference type="Proteomes" id="UP000316425"/>
    </source>
</evidence>
<evidence type="ECO:0000313" key="8">
    <source>
        <dbReference type="EMBL" id="TSJ65664.1"/>
    </source>
</evidence>
<dbReference type="EMBL" id="VMHE01000008">
    <property type="protein sequence ID" value="TSJ65664.1"/>
    <property type="molecule type" value="Genomic_DNA"/>
</dbReference>
<dbReference type="GO" id="GO:0005886">
    <property type="term" value="C:plasma membrane"/>
    <property type="evidence" value="ECO:0007669"/>
    <property type="project" value="UniProtKB-SubCell"/>
</dbReference>
<keyword evidence="7" id="KW-0812">Transmembrane</keyword>
<dbReference type="RefSeq" id="WP_144088489.1">
    <property type="nucleotide sequence ID" value="NZ_VMHE01000008.1"/>
</dbReference>
<evidence type="ECO:0000256" key="5">
    <source>
        <dbReference type="ARBA" id="ARBA00022944"/>
    </source>
</evidence>
<dbReference type="PANTHER" id="PTHR37316">
    <property type="entry name" value="TEICHOIC ACID GLYCEROL-PHOSPHATE PRIMASE"/>
    <property type="match status" value="1"/>
</dbReference>
<gene>
    <name evidence="8" type="ORF">FPQ13_06325</name>
</gene>
<comment type="subcellular location">
    <subcellularLocation>
        <location evidence="1">Cell membrane</location>
        <topology evidence="1">Peripheral membrane protein</topology>
    </subcellularLocation>
</comment>
<proteinExistence type="inferred from homology"/>
<keyword evidence="3" id="KW-1003">Cell membrane</keyword>
<dbReference type="PANTHER" id="PTHR37316:SF1">
    <property type="entry name" value="TEICHOIC ACID GLYCEROL-PHOSPHATE PRIMASE"/>
    <property type="match status" value="1"/>
</dbReference>
<keyword evidence="6 7" id="KW-0472">Membrane</keyword>
<comment type="similarity">
    <text evidence="2">Belongs to the CDP-glycerol glycerophosphotransferase family.</text>
</comment>
<dbReference type="Proteomes" id="UP000316425">
    <property type="component" value="Unassembled WGS sequence"/>
</dbReference>
<dbReference type="GO" id="GO:0019350">
    <property type="term" value="P:teichoic acid biosynthetic process"/>
    <property type="evidence" value="ECO:0007669"/>
    <property type="project" value="UniProtKB-KW"/>
</dbReference>
<protein>
    <submittedName>
        <fullName evidence="8">CDP-glycerol glycerophosphotransferase family protein</fullName>
    </submittedName>
</protein>